<feature type="region of interest" description="Disordered" evidence="1">
    <location>
        <begin position="225"/>
        <end position="244"/>
    </location>
</feature>
<sequence length="445" mass="46287">MLPEAGRPGDGGYRPSKQAEYEHIDALVGEPGKNVIDWDLIESQFRHLMRVAVSVREGAISSSTLLKPLRSGSKKNATYIAFREVGRVIRTVQLLRYLSDAPLRRRVTAATNKVESFNRFSQWIGFGNRGVIADNDPVEQEKAMKFNALLTNAVIFHNALDIAEITRQLLEEGWTIEPEDLAHISPYLTEHINRFGEYSTHELGIQPEAYDPKLRRAGSGRCEGVEPGGEVGVGGGQVRAGGGQGGDEVGGIVVGEGRVELADRAAGVGGKVRECGDLAGEAAQVGRVAAGPSGGAAVGGPGLTGGLDTLLAGGPGRAGTAAQVAAFGGLAAGDAEGVGEVGPAGARVAGRFDQAGLPSGELLAYLPQQRQGGQGLFRTGGGGVWGLVLGFAQGGVYGVKGRCGGKERHRAVGVGAGQRRLVSRDHGHLPRVVIRLTTSCLSSIG</sequence>
<dbReference type="InterPro" id="IPR002513">
    <property type="entry name" value="Tn3_Tnp_DDE_dom"/>
</dbReference>
<feature type="compositionally biased region" description="Gly residues" evidence="1">
    <location>
        <begin position="226"/>
        <end position="244"/>
    </location>
</feature>
<organism evidence="3 4">
    <name type="scientific">Actinomadura alba</name>
    <dbReference type="NCBI Taxonomy" id="406431"/>
    <lineage>
        <taxon>Bacteria</taxon>
        <taxon>Bacillati</taxon>
        <taxon>Actinomycetota</taxon>
        <taxon>Actinomycetes</taxon>
        <taxon>Streptosporangiales</taxon>
        <taxon>Thermomonosporaceae</taxon>
        <taxon>Actinomadura</taxon>
    </lineage>
</organism>
<evidence type="ECO:0000313" key="3">
    <source>
        <dbReference type="EMBL" id="MBC6467430.1"/>
    </source>
</evidence>
<keyword evidence="4" id="KW-1185">Reference proteome</keyword>
<dbReference type="Proteomes" id="UP000805614">
    <property type="component" value="Unassembled WGS sequence"/>
</dbReference>
<dbReference type="EMBL" id="JABVEC010000013">
    <property type="protein sequence ID" value="MBC6467430.1"/>
    <property type="molecule type" value="Genomic_DNA"/>
</dbReference>
<evidence type="ECO:0000259" key="2">
    <source>
        <dbReference type="Pfam" id="PF01526"/>
    </source>
</evidence>
<gene>
    <name evidence="3" type="ORF">HKK74_18305</name>
</gene>
<accession>A0ABR7LRQ1</accession>
<feature type="domain" description="Tn3 transposase DDE" evidence="2">
    <location>
        <begin position="13"/>
        <end position="198"/>
    </location>
</feature>
<dbReference type="Pfam" id="PF01526">
    <property type="entry name" value="DDE_Tnp_Tn3"/>
    <property type="match status" value="1"/>
</dbReference>
<evidence type="ECO:0000256" key="1">
    <source>
        <dbReference type="SAM" id="MobiDB-lite"/>
    </source>
</evidence>
<reference evidence="3 4" key="1">
    <citation type="submission" date="2020-06" db="EMBL/GenBank/DDBJ databases">
        <title>Actinomadura xiongansis sp. nov., isolated from soil of Baiyangdian.</title>
        <authorList>
            <person name="Zhang X."/>
        </authorList>
    </citation>
    <scope>NUCLEOTIDE SEQUENCE [LARGE SCALE GENOMIC DNA]</scope>
    <source>
        <strain evidence="3 4">HBUM206468</strain>
    </source>
</reference>
<evidence type="ECO:0000313" key="4">
    <source>
        <dbReference type="Proteomes" id="UP000805614"/>
    </source>
</evidence>
<dbReference type="RefSeq" id="WP_187244451.1">
    <property type="nucleotide sequence ID" value="NZ_JABVEC010000013.1"/>
</dbReference>
<protein>
    <submittedName>
        <fullName evidence="3">Tn3 family transposase</fullName>
    </submittedName>
</protein>
<comment type="caution">
    <text evidence="3">The sequence shown here is derived from an EMBL/GenBank/DDBJ whole genome shotgun (WGS) entry which is preliminary data.</text>
</comment>
<proteinExistence type="predicted"/>
<name>A0ABR7LRQ1_9ACTN</name>